<dbReference type="PANTHER" id="PTHR41733:SF1">
    <property type="entry name" value="CHROMOSOME UNDETERMINED SCAFFOLD_30, WHOLE GENOME SHOTGUN SEQUENCE"/>
    <property type="match status" value="1"/>
</dbReference>
<organism evidence="2 3">
    <name type="scientific">Halteria grandinella</name>
    <dbReference type="NCBI Taxonomy" id="5974"/>
    <lineage>
        <taxon>Eukaryota</taxon>
        <taxon>Sar</taxon>
        <taxon>Alveolata</taxon>
        <taxon>Ciliophora</taxon>
        <taxon>Intramacronucleata</taxon>
        <taxon>Spirotrichea</taxon>
        <taxon>Stichotrichia</taxon>
        <taxon>Sporadotrichida</taxon>
        <taxon>Halteriidae</taxon>
        <taxon>Halteria</taxon>
    </lineage>
</organism>
<dbReference type="InterPro" id="IPR001005">
    <property type="entry name" value="SANT/Myb"/>
</dbReference>
<dbReference type="InterPro" id="IPR009057">
    <property type="entry name" value="Homeodomain-like_sf"/>
</dbReference>
<feature type="domain" description="Myb-like" evidence="1">
    <location>
        <begin position="42"/>
        <end position="78"/>
    </location>
</feature>
<comment type="caution">
    <text evidence="2">The sequence shown here is derived from an EMBL/GenBank/DDBJ whole genome shotgun (WGS) entry which is preliminary data.</text>
</comment>
<reference evidence="2" key="1">
    <citation type="submission" date="2019-06" db="EMBL/GenBank/DDBJ databases">
        <authorList>
            <person name="Zheng W."/>
        </authorList>
    </citation>
    <scope>NUCLEOTIDE SEQUENCE</scope>
    <source>
        <strain evidence="2">QDHG01</strain>
    </source>
</reference>
<dbReference type="OrthoDB" id="608866at2759"/>
<evidence type="ECO:0000313" key="3">
    <source>
        <dbReference type="Proteomes" id="UP000785679"/>
    </source>
</evidence>
<protein>
    <recommendedName>
        <fullName evidence="1">Myb-like domain-containing protein</fullName>
    </recommendedName>
</protein>
<dbReference type="SUPFAM" id="SSF46689">
    <property type="entry name" value="Homeodomain-like"/>
    <property type="match status" value="1"/>
</dbReference>
<proteinExistence type="predicted"/>
<dbReference type="Pfam" id="PF00249">
    <property type="entry name" value="Myb_DNA-binding"/>
    <property type="match status" value="1"/>
</dbReference>
<dbReference type="AlphaFoldDB" id="A0A8J8TAN5"/>
<gene>
    <name evidence="2" type="ORF">FGO68_gene11573</name>
</gene>
<dbReference type="Proteomes" id="UP000785679">
    <property type="component" value="Unassembled WGS sequence"/>
</dbReference>
<evidence type="ECO:0000313" key="2">
    <source>
        <dbReference type="EMBL" id="TNV87513.1"/>
    </source>
</evidence>
<evidence type="ECO:0000259" key="1">
    <source>
        <dbReference type="Pfam" id="PF00249"/>
    </source>
</evidence>
<sequence>MSGVQQNRAMSKNAGNQQIVVGTVPKIADSKSLHNYTLSPGWTKEEVEILKICLMKFGIGRWKKIIKCGCLPSKTISQMNLQTQRLLGQQSLAEFMGLHVHLDRVFNDNLKKVGPQVIRKNNFIINTGDNQTAIERDARIKLNKQKYGLKADEIKALKLPKSLAGNGKAKGGKDSLILSIDQIFSAKSNFSVIEKIQHLQRLQGALETKLSAIERRRLKKEEQKKYRAIKQSIIVQRQVNLEGKEEYEFVGISNIA</sequence>
<name>A0A8J8TAN5_HALGN</name>
<accession>A0A8J8TAN5</accession>
<dbReference type="EMBL" id="RRYP01000390">
    <property type="protein sequence ID" value="TNV87513.1"/>
    <property type="molecule type" value="Genomic_DNA"/>
</dbReference>
<dbReference type="PANTHER" id="PTHR41733">
    <property type="entry name" value="UBIQUITIN-ASSOCIATED/TRANSLATION ELONGATION FACTOR EF1B, N-TERMINAL, EUKARYOTE"/>
    <property type="match status" value="1"/>
</dbReference>
<keyword evidence="3" id="KW-1185">Reference proteome</keyword>
<dbReference type="Gene3D" id="1.10.10.60">
    <property type="entry name" value="Homeodomain-like"/>
    <property type="match status" value="1"/>
</dbReference>